<accession>A0A9N9DE35</accession>
<organism evidence="2 3">
    <name type="scientific">Paraglomus occultum</name>
    <dbReference type="NCBI Taxonomy" id="144539"/>
    <lineage>
        <taxon>Eukaryota</taxon>
        <taxon>Fungi</taxon>
        <taxon>Fungi incertae sedis</taxon>
        <taxon>Mucoromycota</taxon>
        <taxon>Glomeromycotina</taxon>
        <taxon>Glomeromycetes</taxon>
        <taxon>Paraglomerales</taxon>
        <taxon>Paraglomeraceae</taxon>
        <taxon>Paraglomus</taxon>
    </lineage>
</organism>
<protein>
    <submittedName>
        <fullName evidence="2">10985_t:CDS:1</fullName>
    </submittedName>
</protein>
<feature type="non-terminal residue" evidence="2">
    <location>
        <position position="283"/>
    </location>
</feature>
<dbReference type="Proteomes" id="UP000789572">
    <property type="component" value="Unassembled WGS sequence"/>
</dbReference>
<feature type="region of interest" description="Disordered" evidence="1">
    <location>
        <begin position="264"/>
        <end position="283"/>
    </location>
</feature>
<evidence type="ECO:0000256" key="1">
    <source>
        <dbReference type="SAM" id="MobiDB-lite"/>
    </source>
</evidence>
<gene>
    <name evidence="2" type="ORF">POCULU_LOCUS9263</name>
</gene>
<keyword evidence="3" id="KW-1185">Reference proteome</keyword>
<reference evidence="2" key="1">
    <citation type="submission" date="2021-06" db="EMBL/GenBank/DDBJ databases">
        <authorList>
            <person name="Kallberg Y."/>
            <person name="Tangrot J."/>
            <person name="Rosling A."/>
        </authorList>
    </citation>
    <scope>NUCLEOTIDE SEQUENCE</scope>
    <source>
        <strain evidence="2">IA702</strain>
    </source>
</reference>
<dbReference type="EMBL" id="CAJVPJ010003287">
    <property type="protein sequence ID" value="CAG8638023.1"/>
    <property type="molecule type" value="Genomic_DNA"/>
</dbReference>
<dbReference type="OrthoDB" id="2440190at2759"/>
<name>A0A9N9DE35_9GLOM</name>
<sequence length="283" mass="33265">KMESKQKIYDRMKKDLKAITSNDSSFDLTKKRKAQLILDRWKTIMDDFMRGYDRVMVKIMKSDCQRVFKEDWKRRLEQKQDEGATDQSDLQNELSKRAFIIIVKAFDDLVGKINFNSRRCMETLAKHDGILTAVHVNAKSMEVGFMEVVGNAIIVDLKKQAEDKEKLFKVMQVSIFYQCQHHQERGATEDQILNIQLWHFSISMHRTNGGLHITNVMENFTIPDNVDQAYVLEEIVNKVYFFKSRLMDYYIALQEVSRKTQSYKVSSEHPLNASPSKRRSQKY</sequence>
<proteinExistence type="predicted"/>
<comment type="caution">
    <text evidence="2">The sequence shown here is derived from an EMBL/GenBank/DDBJ whole genome shotgun (WGS) entry which is preliminary data.</text>
</comment>
<evidence type="ECO:0000313" key="3">
    <source>
        <dbReference type="Proteomes" id="UP000789572"/>
    </source>
</evidence>
<dbReference type="AlphaFoldDB" id="A0A9N9DE35"/>
<evidence type="ECO:0000313" key="2">
    <source>
        <dbReference type="EMBL" id="CAG8638023.1"/>
    </source>
</evidence>